<evidence type="ECO:0000313" key="1">
    <source>
        <dbReference type="EMBL" id="AJG99006.1"/>
    </source>
</evidence>
<reference evidence="3" key="1">
    <citation type="submission" date="2014-12" db="EMBL/GenBank/DDBJ databases">
        <title>Genome sequence of Clostridium beijerinckii strain 59B.</title>
        <authorList>
            <person name="Little G.T."/>
            <person name="Minton N.P."/>
        </authorList>
    </citation>
    <scope>NUCLEOTIDE SEQUENCE [LARGE SCALE GENOMIC DNA]</scope>
    <source>
        <strain evidence="3">59B</strain>
    </source>
</reference>
<dbReference type="EMBL" id="CP010086">
    <property type="protein sequence ID" value="AJG99006.1"/>
    <property type="molecule type" value="Genomic_DNA"/>
</dbReference>
<dbReference type="AlphaFoldDB" id="A0A0B5QL77"/>
<dbReference type="Gene3D" id="3.40.30.10">
    <property type="entry name" value="Glutaredoxin"/>
    <property type="match status" value="1"/>
</dbReference>
<dbReference type="GO" id="GO:0003677">
    <property type="term" value="F:DNA binding"/>
    <property type="evidence" value="ECO:0007669"/>
    <property type="project" value="InterPro"/>
</dbReference>
<organism evidence="1 3">
    <name type="scientific">Clostridium beijerinckii</name>
    <name type="common">Clostridium MP</name>
    <dbReference type="NCBI Taxonomy" id="1520"/>
    <lineage>
        <taxon>Bacteria</taxon>
        <taxon>Bacillati</taxon>
        <taxon>Bacillota</taxon>
        <taxon>Clostridia</taxon>
        <taxon>Eubacteriales</taxon>
        <taxon>Clostridiaceae</taxon>
        <taxon>Clostridium</taxon>
    </lineage>
</organism>
<dbReference type="RefSeq" id="WP_012058335.1">
    <property type="nucleotide sequence ID" value="NZ_CP010086.2"/>
</dbReference>
<dbReference type="EMBL" id="JADOEF010000001">
    <property type="protein sequence ID" value="MBF7811114.1"/>
    <property type="molecule type" value="Genomic_DNA"/>
</dbReference>
<evidence type="ECO:0000313" key="3">
    <source>
        <dbReference type="Proteomes" id="UP000031866"/>
    </source>
</evidence>
<accession>A0A0B5QL77</accession>
<dbReference type="Proteomes" id="UP000031866">
    <property type="component" value="Chromosome"/>
</dbReference>
<dbReference type="Pfam" id="PF06953">
    <property type="entry name" value="ArsD"/>
    <property type="match status" value="1"/>
</dbReference>
<proteinExistence type="predicted"/>
<dbReference type="InterPro" id="IPR010712">
    <property type="entry name" value="Arsenical-R_ArsD"/>
</dbReference>
<dbReference type="GO" id="GO:0045892">
    <property type="term" value="P:negative regulation of DNA-templated transcription"/>
    <property type="evidence" value="ECO:0007669"/>
    <property type="project" value="InterPro"/>
</dbReference>
<gene>
    <name evidence="2" type="primary">arsD</name>
    <name evidence="2" type="ORF">IS491_21075</name>
    <name evidence="1" type="ORF">LF65_02421</name>
</gene>
<protein>
    <submittedName>
        <fullName evidence="2">Arsenite efflux transporter metallochaperone ArsD</fullName>
    </submittedName>
    <submittedName>
        <fullName evidence="1">Transcriptional regulator</fullName>
    </submittedName>
</protein>
<dbReference type="NCBIfam" id="NF033727">
    <property type="entry name" value="chaperon_ArsD"/>
    <property type="match status" value="1"/>
</dbReference>
<dbReference type="OMA" id="DVDWAKQ"/>
<name>A0A0B5QL77_CLOBE</name>
<reference evidence="1" key="2">
    <citation type="submission" date="2016-02" db="EMBL/GenBank/DDBJ databases">
        <title>Genome sequence of Clostridium beijerinckii strain 59B.</title>
        <authorList>
            <person name="Little G.T."/>
            <person name="Minton N.P."/>
        </authorList>
    </citation>
    <scope>NUCLEOTIDE SEQUENCE</scope>
    <source>
        <strain evidence="1">NCIMB 14988</strain>
    </source>
</reference>
<sequence length="128" mass="13723">MKKMIIFDPAMCCSTGVCGPSVDKELLRVSTALNTLKNKGIVVERHNLTSNPQIFVDNKVINEILNTKGIEALPVTMVDGVVVKEGSYPTNEEFCILLGIPADTLKLNIKKASIKKPAKGCGCKGGCC</sequence>
<reference evidence="2" key="3">
    <citation type="submission" date="2020-11" db="EMBL/GenBank/DDBJ databases">
        <authorList>
            <person name="Thieme N."/>
            <person name="Liebl W."/>
            <person name="Zverlov V."/>
        </authorList>
    </citation>
    <scope>NUCLEOTIDE SEQUENCE</scope>
    <source>
        <strain evidence="2">NT08</strain>
    </source>
</reference>
<dbReference type="OrthoDB" id="9801358at2"/>
<dbReference type="GO" id="GO:0046685">
    <property type="term" value="P:response to arsenic-containing substance"/>
    <property type="evidence" value="ECO:0007669"/>
    <property type="project" value="InterPro"/>
</dbReference>
<dbReference type="Proteomes" id="UP000631418">
    <property type="component" value="Unassembled WGS sequence"/>
</dbReference>
<dbReference type="STRING" id="1520.LF65_02421"/>
<dbReference type="KEGG" id="cbei:LF65_02421"/>
<evidence type="ECO:0000313" key="2">
    <source>
        <dbReference type="EMBL" id="MBF7811114.1"/>
    </source>
</evidence>